<reference evidence="2" key="2">
    <citation type="journal article" date="2022" name="Res Sq">
        <title>Comparative Genomics Reveals Insights into the Divergent Evolution of Astigmatic Mites and Household Pest Adaptations.</title>
        <authorList>
            <person name="Xiong Q."/>
            <person name="Wan A.T.-Y."/>
            <person name="Liu X.-Y."/>
            <person name="Fung C.S.-H."/>
            <person name="Xiao X."/>
            <person name="Malainual N."/>
            <person name="Hou J."/>
            <person name="Wang L."/>
            <person name="Wang M."/>
            <person name="Yang K."/>
            <person name="Cui Y."/>
            <person name="Leung E."/>
            <person name="Nong W."/>
            <person name="Shin S.-K."/>
            <person name="Au S."/>
            <person name="Jeong K.Y."/>
            <person name="Chew F.T."/>
            <person name="Hui J."/>
            <person name="Leung T.F."/>
            <person name="Tungtrongchitr A."/>
            <person name="Zhong N."/>
            <person name="Liu Z."/>
            <person name="Tsui S."/>
        </authorList>
    </citation>
    <scope>NUCLEOTIDE SEQUENCE</scope>
    <source>
        <strain evidence="2">Derf</strain>
        <tissue evidence="2">Whole organism</tissue>
    </source>
</reference>
<keyword evidence="3" id="KW-1185">Reference proteome</keyword>
<comment type="caution">
    <text evidence="2">The sequence shown here is derived from an EMBL/GenBank/DDBJ whole genome shotgun (WGS) entry which is preliminary data.</text>
</comment>
<evidence type="ECO:0000313" key="2">
    <source>
        <dbReference type="EMBL" id="KAH9522955.1"/>
    </source>
</evidence>
<dbReference type="AlphaFoldDB" id="A0A922LC64"/>
<organism evidence="2 3">
    <name type="scientific">Dermatophagoides farinae</name>
    <name type="common">American house dust mite</name>
    <dbReference type="NCBI Taxonomy" id="6954"/>
    <lineage>
        <taxon>Eukaryota</taxon>
        <taxon>Metazoa</taxon>
        <taxon>Ecdysozoa</taxon>
        <taxon>Arthropoda</taxon>
        <taxon>Chelicerata</taxon>
        <taxon>Arachnida</taxon>
        <taxon>Acari</taxon>
        <taxon>Acariformes</taxon>
        <taxon>Sarcoptiformes</taxon>
        <taxon>Astigmata</taxon>
        <taxon>Psoroptidia</taxon>
        <taxon>Analgoidea</taxon>
        <taxon>Pyroglyphidae</taxon>
        <taxon>Dermatophagoidinae</taxon>
        <taxon>Dermatophagoides</taxon>
    </lineage>
</organism>
<gene>
    <name evidence="2" type="ORF">DERF_006509</name>
</gene>
<evidence type="ECO:0000313" key="3">
    <source>
        <dbReference type="Proteomes" id="UP000790347"/>
    </source>
</evidence>
<protein>
    <submittedName>
        <fullName evidence="2">Uncharacterized protein</fullName>
    </submittedName>
</protein>
<keyword evidence="1" id="KW-0472">Membrane</keyword>
<reference evidence="2" key="1">
    <citation type="submission" date="2013-05" db="EMBL/GenBank/DDBJ databases">
        <authorList>
            <person name="Yim A.K.Y."/>
            <person name="Chan T.F."/>
            <person name="Ji K.M."/>
            <person name="Liu X.Y."/>
            <person name="Zhou J.W."/>
            <person name="Li R.Q."/>
            <person name="Yang K.Y."/>
            <person name="Li J."/>
            <person name="Li M."/>
            <person name="Law P.T.W."/>
            <person name="Wu Y.L."/>
            <person name="Cai Z.L."/>
            <person name="Qin H."/>
            <person name="Bao Y."/>
            <person name="Leung R.K.K."/>
            <person name="Ng P.K.S."/>
            <person name="Zou J."/>
            <person name="Zhong X.J."/>
            <person name="Ran P.X."/>
            <person name="Zhong N.S."/>
            <person name="Liu Z.G."/>
            <person name="Tsui S.K.W."/>
        </authorList>
    </citation>
    <scope>NUCLEOTIDE SEQUENCE</scope>
    <source>
        <strain evidence="2">Derf</strain>
        <tissue evidence="2">Whole organism</tissue>
    </source>
</reference>
<accession>A0A922LC64</accession>
<name>A0A922LC64_DERFA</name>
<sequence>MTTVQMAKILNNEQKKPFQSEPTEVIATNIIAPATSIQPSTRKIGKRKKCCGIQKSVKAGKVERQTHPLLSIMKLASISFILAIVTMIIMAIASSPTGVEAKKKGFGGGYKKFGHGKGGFGHGKGGFGYGKGGYKKGFGKKKWGR</sequence>
<evidence type="ECO:0000256" key="1">
    <source>
        <dbReference type="SAM" id="Phobius"/>
    </source>
</evidence>
<dbReference type="EMBL" id="ASGP02000002">
    <property type="protein sequence ID" value="KAH9522955.1"/>
    <property type="molecule type" value="Genomic_DNA"/>
</dbReference>
<keyword evidence="1" id="KW-1133">Transmembrane helix</keyword>
<dbReference type="Proteomes" id="UP000790347">
    <property type="component" value="Unassembled WGS sequence"/>
</dbReference>
<feature type="transmembrane region" description="Helical" evidence="1">
    <location>
        <begin position="72"/>
        <end position="93"/>
    </location>
</feature>
<proteinExistence type="predicted"/>
<keyword evidence="1" id="KW-0812">Transmembrane</keyword>